<dbReference type="PANTHER" id="PTHR47332">
    <property type="entry name" value="SET DOMAIN-CONTAINING PROTEIN 5"/>
    <property type="match status" value="1"/>
</dbReference>
<dbReference type="eggNOG" id="KOG2084">
    <property type="taxonomic scope" value="Eukaryota"/>
</dbReference>
<dbReference type="CDD" id="cd20071">
    <property type="entry name" value="SET_SMYD"/>
    <property type="match status" value="1"/>
</dbReference>
<protein>
    <recommendedName>
        <fullName evidence="1">SET domain-containing protein</fullName>
    </recommendedName>
</protein>
<dbReference type="EMBL" id="KB445552">
    <property type="protein sequence ID" value="EMC98646.1"/>
    <property type="molecule type" value="Genomic_DNA"/>
</dbReference>
<reference evidence="2 3" key="1">
    <citation type="journal article" date="2012" name="PLoS Pathog.">
        <title>Diverse lifestyles and strategies of plant pathogenesis encoded in the genomes of eighteen Dothideomycetes fungi.</title>
        <authorList>
            <person name="Ohm R.A."/>
            <person name="Feau N."/>
            <person name="Henrissat B."/>
            <person name="Schoch C.L."/>
            <person name="Horwitz B.A."/>
            <person name="Barry K.W."/>
            <person name="Condon B.J."/>
            <person name="Copeland A.C."/>
            <person name="Dhillon B."/>
            <person name="Glaser F."/>
            <person name="Hesse C.N."/>
            <person name="Kosti I."/>
            <person name="LaButti K."/>
            <person name="Lindquist E.A."/>
            <person name="Lucas S."/>
            <person name="Salamov A.A."/>
            <person name="Bradshaw R.E."/>
            <person name="Ciuffetti L."/>
            <person name="Hamelin R.C."/>
            <person name="Kema G.H.J."/>
            <person name="Lawrence C."/>
            <person name="Scott J.A."/>
            <person name="Spatafora J.W."/>
            <person name="Turgeon B.G."/>
            <person name="de Wit P.J.G.M."/>
            <person name="Zhong S."/>
            <person name="Goodwin S.B."/>
            <person name="Grigoriev I.V."/>
        </authorList>
    </citation>
    <scope>NUCLEOTIDE SEQUENCE [LARGE SCALE GENOMIC DNA]</scope>
    <source>
        <strain evidence="2 3">UAMH 10762</strain>
    </source>
</reference>
<accession>M2MPH7</accession>
<organism evidence="2 3">
    <name type="scientific">Baudoinia panamericana (strain UAMH 10762)</name>
    <name type="common">Angels' share fungus</name>
    <name type="synonym">Baudoinia compniacensis (strain UAMH 10762)</name>
    <dbReference type="NCBI Taxonomy" id="717646"/>
    <lineage>
        <taxon>Eukaryota</taxon>
        <taxon>Fungi</taxon>
        <taxon>Dikarya</taxon>
        <taxon>Ascomycota</taxon>
        <taxon>Pezizomycotina</taxon>
        <taxon>Dothideomycetes</taxon>
        <taxon>Dothideomycetidae</taxon>
        <taxon>Mycosphaerellales</taxon>
        <taxon>Teratosphaeriaceae</taxon>
        <taxon>Baudoinia</taxon>
    </lineage>
</organism>
<keyword evidence="3" id="KW-1185">Reference proteome</keyword>
<dbReference type="InterPro" id="IPR053185">
    <property type="entry name" value="SET_domain_protein"/>
</dbReference>
<evidence type="ECO:0000259" key="1">
    <source>
        <dbReference type="PROSITE" id="PS50280"/>
    </source>
</evidence>
<dbReference type="HOGENOM" id="CLU_028281_0_0_1"/>
<feature type="domain" description="SET" evidence="1">
    <location>
        <begin position="1"/>
        <end position="169"/>
    </location>
</feature>
<dbReference type="PANTHER" id="PTHR47332:SF4">
    <property type="entry name" value="SET DOMAIN-CONTAINING PROTEIN 5"/>
    <property type="match status" value="1"/>
</dbReference>
<dbReference type="Proteomes" id="UP000011761">
    <property type="component" value="Unassembled WGS sequence"/>
</dbReference>
<dbReference type="InterPro" id="IPR011990">
    <property type="entry name" value="TPR-like_helical_dom_sf"/>
</dbReference>
<dbReference type="InterPro" id="IPR046341">
    <property type="entry name" value="SET_dom_sf"/>
</dbReference>
<dbReference type="STRING" id="717646.M2MPH7"/>
<dbReference type="OrthoDB" id="265717at2759"/>
<dbReference type="RefSeq" id="XP_007673859.1">
    <property type="nucleotide sequence ID" value="XM_007675669.1"/>
</dbReference>
<sequence length="318" mass="35007">MYRIGHAGPTKGLGVFASRCIPRGTCIMAETPLLSVRSESEVFAAVRGLNNDARSRFLSLSSSVILRSLVLGWSEAAWHAFRALITEGTAQSPPSRWRSIIDHPNILNVFRNNNFDLGDGRQAVFDKVSRINHSCIPNAQGNFNAALGRFTIYAVRQIEREEEVTLSYLAETAALRDARQARLIDHYGFLCGCFACDANDQRGRKVEEGRRRMHERLREFADVVGSDGSGHSQQTELEVMWKLVKMYEAEGVAGREVATICLRAAELAAKAGKRADALAMAEKGLRMEKDCLGADSPMYGASVERARSITNGHDACAV</sequence>
<evidence type="ECO:0000313" key="3">
    <source>
        <dbReference type="Proteomes" id="UP000011761"/>
    </source>
</evidence>
<dbReference type="SMART" id="SM00317">
    <property type="entry name" value="SET"/>
    <property type="match status" value="1"/>
</dbReference>
<dbReference type="AlphaFoldDB" id="M2MPH7"/>
<gene>
    <name evidence="2" type="ORF">BAUCODRAFT_376563</name>
</gene>
<dbReference type="Gene3D" id="2.170.270.10">
    <property type="entry name" value="SET domain"/>
    <property type="match status" value="1"/>
</dbReference>
<dbReference type="SUPFAM" id="SSF82199">
    <property type="entry name" value="SET domain"/>
    <property type="match status" value="1"/>
</dbReference>
<dbReference type="InterPro" id="IPR001214">
    <property type="entry name" value="SET_dom"/>
</dbReference>
<dbReference type="Pfam" id="PF00856">
    <property type="entry name" value="SET"/>
    <property type="match status" value="1"/>
</dbReference>
<dbReference type="Gene3D" id="1.25.40.10">
    <property type="entry name" value="Tetratricopeptide repeat domain"/>
    <property type="match status" value="1"/>
</dbReference>
<dbReference type="GeneID" id="19113302"/>
<proteinExistence type="predicted"/>
<dbReference type="KEGG" id="bcom:BAUCODRAFT_376563"/>
<dbReference type="PROSITE" id="PS50280">
    <property type="entry name" value="SET"/>
    <property type="match status" value="1"/>
</dbReference>
<name>M2MPH7_BAUPA</name>
<dbReference type="OMA" id="PNVFHRY"/>
<evidence type="ECO:0000313" key="2">
    <source>
        <dbReference type="EMBL" id="EMC98646.1"/>
    </source>
</evidence>